<sequence>MIQLALHELPLTAIRTGPYTFTREEPIEGIVWIIAYSE</sequence>
<reference evidence="1 2" key="1">
    <citation type="submission" date="2024-06" db="EMBL/GenBank/DDBJ databases">
        <title>Genomic Encyclopedia of Type Strains, Phase IV (KMG-IV): sequencing the most valuable type-strain genomes for metagenomic binning, comparative biology and taxonomic classification.</title>
        <authorList>
            <person name="Goeker M."/>
        </authorList>
    </citation>
    <scope>NUCLEOTIDE SEQUENCE [LARGE SCALE GENOMIC DNA]</scope>
    <source>
        <strain evidence="1 2">DSM 23649</strain>
    </source>
</reference>
<gene>
    <name evidence="1" type="ORF">ABID23_000657</name>
</gene>
<keyword evidence="2" id="KW-1185">Reference proteome</keyword>
<evidence type="ECO:0000313" key="2">
    <source>
        <dbReference type="Proteomes" id="UP001549086"/>
    </source>
</evidence>
<name>A0ABV2HG99_9HYPH</name>
<comment type="caution">
    <text evidence="1">The sequence shown here is derived from an EMBL/GenBank/DDBJ whole genome shotgun (WGS) entry which is preliminary data.</text>
</comment>
<organism evidence="1 2">
    <name type="scientific">Bartonella silvatica</name>
    <dbReference type="NCBI Taxonomy" id="357760"/>
    <lineage>
        <taxon>Bacteria</taxon>
        <taxon>Pseudomonadati</taxon>
        <taxon>Pseudomonadota</taxon>
        <taxon>Alphaproteobacteria</taxon>
        <taxon>Hyphomicrobiales</taxon>
        <taxon>Bartonellaceae</taxon>
        <taxon>Bartonella</taxon>
    </lineage>
</organism>
<dbReference type="Proteomes" id="UP001549086">
    <property type="component" value="Unassembled WGS sequence"/>
</dbReference>
<dbReference type="EMBL" id="JBEPLI010000004">
    <property type="protein sequence ID" value="MET3589573.1"/>
    <property type="molecule type" value="Genomic_DNA"/>
</dbReference>
<proteinExistence type="predicted"/>
<accession>A0ABV2HG99</accession>
<evidence type="ECO:0000313" key="1">
    <source>
        <dbReference type="EMBL" id="MET3589573.1"/>
    </source>
</evidence>
<protein>
    <submittedName>
        <fullName evidence="1">Uncharacterized protein</fullName>
    </submittedName>
</protein>